<sequence>MPAANLLPAGRRIAALGALALAGSLLVAAPAQADGSPSGAPAAATTPKGDGAKGICKRLPKTEDRVTKALNRLNGDATVVGSVARLEQRVANAKSAGHAEIQTYLSDRLTARKAMVTTLQTRQKDLKSVATWCAAQGEGSGK</sequence>
<feature type="region of interest" description="Disordered" evidence="1">
    <location>
        <begin position="32"/>
        <end position="56"/>
    </location>
</feature>
<feature type="compositionally biased region" description="Low complexity" evidence="1">
    <location>
        <begin position="32"/>
        <end position="49"/>
    </location>
</feature>
<accession>A0ABW1F6G6</accession>
<organism evidence="3 4">
    <name type="scientific">Kitasatospora aburaviensis</name>
    <dbReference type="NCBI Taxonomy" id="67265"/>
    <lineage>
        <taxon>Bacteria</taxon>
        <taxon>Bacillati</taxon>
        <taxon>Actinomycetota</taxon>
        <taxon>Actinomycetes</taxon>
        <taxon>Kitasatosporales</taxon>
        <taxon>Streptomycetaceae</taxon>
        <taxon>Kitasatospora</taxon>
    </lineage>
</organism>
<evidence type="ECO:0008006" key="5">
    <source>
        <dbReference type="Google" id="ProtNLM"/>
    </source>
</evidence>
<reference evidence="4" key="1">
    <citation type="journal article" date="2019" name="Int. J. Syst. Evol. Microbiol.">
        <title>The Global Catalogue of Microorganisms (GCM) 10K type strain sequencing project: providing services to taxonomists for standard genome sequencing and annotation.</title>
        <authorList>
            <consortium name="The Broad Institute Genomics Platform"/>
            <consortium name="The Broad Institute Genome Sequencing Center for Infectious Disease"/>
            <person name="Wu L."/>
            <person name="Ma J."/>
        </authorList>
    </citation>
    <scope>NUCLEOTIDE SEQUENCE [LARGE SCALE GENOMIC DNA]</scope>
    <source>
        <strain evidence="4">CGMCC 4.1469</strain>
    </source>
</reference>
<gene>
    <name evidence="3" type="ORF">ACFP0N_33995</name>
</gene>
<dbReference type="Proteomes" id="UP001596067">
    <property type="component" value="Unassembled WGS sequence"/>
</dbReference>
<comment type="caution">
    <text evidence="3">The sequence shown here is derived from an EMBL/GenBank/DDBJ whole genome shotgun (WGS) entry which is preliminary data.</text>
</comment>
<evidence type="ECO:0000313" key="3">
    <source>
        <dbReference type="EMBL" id="MFC5889987.1"/>
    </source>
</evidence>
<keyword evidence="4" id="KW-1185">Reference proteome</keyword>
<name>A0ABW1F6G6_9ACTN</name>
<evidence type="ECO:0000256" key="1">
    <source>
        <dbReference type="SAM" id="MobiDB-lite"/>
    </source>
</evidence>
<evidence type="ECO:0000256" key="2">
    <source>
        <dbReference type="SAM" id="SignalP"/>
    </source>
</evidence>
<dbReference type="RefSeq" id="WP_313761634.1">
    <property type="nucleotide sequence ID" value="NZ_JBHSOD010000069.1"/>
</dbReference>
<protein>
    <recommendedName>
        <fullName evidence="5">Secreted protein</fullName>
    </recommendedName>
</protein>
<feature type="signal peptide" evidence="2">
    <location>
        <begin position="1"/>
        <end position="33"/>
    </location>
</feature>
<feature type="chain" id="PRO_5045496616" description="Secreted protein" evidence="2">
    <location>
        <begin position="34"/>
        <end position="142"/>
    </location>
</feature>
<keyword evidence="2" id="KW-0732">Signal</keyword>
<dbReference type="EMBL" id="JBHSOD010000069">
    <property type="protein sequence ID" value="MFC5889987.1"/>
    <property type="molecule type" value="Genomic_DNA"/>
</dbReference>
<evidence type="ECO:0000313" key="4">
    <source>
        <dbReference type="Proteomes" id="UP001596067"/>
    </source>
</evidence>
<proteinExistence type="predicted"/>